<feature type="domain" description="CTP synthase N-terminal" evidence="11">
    <location>
        <begin position="195"/>
        <end position="266"/>
    </location>
</feature>
<reference evidence="14" key="2">
    <citation type="submission" date="2019-09" db="UniProtKB">
        <authorList>
            <consortium name="WormBaseParasite"/>
        </authorList>
    </citation>
    <scope>IDENTIFICATION</scope>
</reference>
<dbReference type="InterPro" id="IPR017456">
    <property type="entry name" value="CTP_synthase_N"/>
</dbReference>
<feature type="domain" description="CTP synthase N-terminal" evidence="11">
    <location>
        <begin position="24"/>
        <end position="190"/>
    </location>
</feature>
<dbReference type="Pfam" id="PF00117">
    <property type="entry name" value="GATase"/>
    <property type="match status" value="1"/>
</dbReference>
<evidence type="ECO:0000313" key="14">
    <source>
        <dbReference type="WBParaSite" id="HPBE_0001349701-mRNA-1"/>
    </source>
</evidence>
<evidence type="ECO:0000256" key="2">
    <source>
        <dbReference type="ARBA" id="ARBA00007533"/>
    </source>
</evidence>
<protein>
    <recommendedName>
        <fullName evidence="9">CTP synthase</fullName>
        <ecNumber evidence="9">6.3.4.2</ecNumber>
    </recommendedName>
    <alternativeName>
        <fullName evidence="9">UTP--ammonia ligase</fullName>
    </alternativeName>
</protein>
<comment type="pathway">
    <text evidence="1 9">Pyrimidine metabolism; CTP biosynthesis via de novo pathway; CTP from UDP: step 2/2.</text>
</comment>
<dbReference type="GO" id="GO:0019856">
    <property type="term" value="P:pyrimidine nucleobase biosynthetic process"/>
    <property type="evidence" value="ECO:0007669"/>
    <property type="project" value="TreeGrafter"/>
</dbReference>
<keyword evidence="4 9" id="KW-0547">Nucleotide-binding</keyword>
<keyword evidence="13" id="KW-1185">Reference proteome</keyword>
<dbReference type="InterPro" id="IPR004468">
    <property type="entry name" value="CTP_synthase"/>
</dbReference>
<dbReference type="OrthoDB" id="1739076at2759"/>
<evidence type="ECO:0000256" key="3">
    <source>
        <dbReference type="ARBA" id="ARBA00022598"/>
    </source>
</evidence>
<evidence type="ECO:0000313" key="13">
    <source>
        <dbReference type="Proteomes" id="UP000050761"/>
    </source>
</evidence>
<dbReference type="UniPathway" id="UPA00159">
    <property type="reaction ID" value="UER00277"/>
</dbReference>
<evidence type="ECO:0000256" key="1">
    <source>
        <dbReference type="ARBA" id="ARBA00005171"/>
    </source>
</evidence>
<evidence type="ECO:0000256" key="4">
    <source>
        <dbReference type="ARBA" id="ARBA00022741"/>
    </source>
</evidence>
<dbReference type="InterPro" id="IPR029062">
    <property type="entry name" value="Class_I_gatase-like"/>
</dbReference>
<feature type="domain" description="Glutamine amidotransferase" evidence="10">
    <location>
        <begin position="310"/>
        <end position="427"/>
    </location>
</feature>
<accession>A0A183FY15</accession>
<dbReference type="GO" id="GO:0003883">
    <property type="term" value="F:CTP synthase activity"/>
    <property type="evidence" value="ECO:0007669"/>
    <property type="project" value="UniProtKB-UniRule"/>
</dbReference>
<comment type="catalytic activity">
    <reaction evidence="8 9">
        <text>UTP + L-glutamine + ATP + H2O = CTP + L-glutamate + ADP + phosphate + 2 H(+)</text>
        <dbReference type="Rhea" id="RHEA:26426"/>
        <dbReference type="ChEBI" id="CHEBI:15377"/>
        <dbReference type="ChEBI" id="CHEBI:15378"/>
        <dbReference type="ChEBI" id="CHEBI:29985"/>
        <dbReference type="ChEBI" id="CHEBI:30616"/>
        <dbReference type="ChEBI" id="CHEBI:37563"/>
        <dbReference type="ChEBI" id="CHEBI:43474"/>
        <dbReference type="ChEBI" id="CHEBI:46398"/>
        <dbReference type="ChEBI" id="CHEBI:58359"/>
        <dbReference type="ChEBI" id="CHEBI:456216"/>
        <dbReference type="EC" id="6.3.4.2"/>
    </reaction>
</comment>
<organism evidence="13 14">
    <name type="scientific">Heligmosomoides polygyrus</name>
    <name type="common">Parasitic roundworm</name>
    <dbReference type="NCBI Taxonomy" id="6339"/>
    <lineage>
        <taxon>Eukaryota</taxon>
        <taxon>Metazoa</taxon>
        <taxon>Ecdysozoa</taxon>
        <taxon>Nematoda</taxon>
        <taxon>Chromadorea</taxon>
        <taxon>Rhabditida</taxon>
        <taxon>Rhabditina</taxon>
        <taxon>Rhabditomorpha</taxon>
        <taxon>Strongyloidea</taxon>
        <taxon>Heligmosomidae</taxon>
        <taxon>Heligmosomoides</taxon>
    </lineage>
</organism>
<dbReference type="PROSITE" id="PS51273">
    <property type="entry name" value="GATASE_TYPE_1"/>
    <property type="match status" value="1"/>
</dbReference>
<sequence>MMMVLENGLSNGHAETSSKETPMKYILVTGGVISGVGKGIISSSIGVLLKNNGYRVSAIKIDPYLNIDAGTFSPYEHGEVFVLDDGGEVDLDLGNYERFLNVRLTRDNNITTGKMFQHVTERERRGDYCGKTVQMIPHFTDAIIQWVERVARIPVDGTLDRPDVCIIELGGTIGDIEGMSYLAAFERFQRPALRVRHLRAAGLVPDLLICRSSEPLQLHLREKIAAFGLVDLEQVIGVHDVSNIYKVPLLLQEQHVLETVIHRLHLRPIDDFVRRNLKFNMCHWTHLSELCDSFKQEVVIALVGKYVKINDAYASVNKALSHAAIHSKRAIKIKLLEDGRPADMKSKCDAAWETVKKADGIIVPGGFDIRGVEGMIKACQYARENNVPFLGVCLGMQCAAIEMARNVLGIKNANSTEFNKNLHEDEQVGSDVTTIIHAKSIQTICPCLCRAKRRTLSTL</sequence>
<keyword evidence="3 9" id="KW-0436">Ligase</keyword>
<dbReference type="EMBL" id="UZAH01027945">
    <property type="protein sequence ID" value="VDO96401.1"/>
    <property type="molecule type" value="Genomic_DNA"/>
</dbReference>
<dbReference type="PANTHER" id="PTHR11550:SF0">
    <property type="entry name" value="CTP SYNTHASE-RELATED"/>
    <property type="match status" value="1"/>
</dbReference>
<reference evidence="12 13" key="1">
    <citation type="submission" date="2018-11" db="EMBL/GenBank/DDBJ databases">
        <authorList>
            <consortium name="Pathogen Informatics"/>
        </authorList>
    </citation>
    <scope>NUCLEOTIDE SEQUENCE [LARGE SCALE GENOMIC DNA]</scope>
</reference>
<gene>
    <name evidence="12" type="ORF">HPBE_LOCUS13498</name>
</gene>
<evidence type="ECO:0000256" key="6">
    <source>
        <dbReference type="ARBA" id="ARBA00022962"/>
    </source>
</evidence>
<name>A0A183FY15_HELPZ</name>
<dbReference type="InterPro" id="IPR027417">
    <property type="entry name" value="P-loop_NTPase"/>
</dbReference>
<dbReference type="Proteomes" id="UP000050761">
    <property type="component" value="Unassembled WGS sequence"/>
</dbReference>
<dbReference type="SUPFAM" id="SSF52540">
    <property type="entry name" value="P-loop containing nucleoside triphosphate hydrolases"/>
    <property type="match status" value="1"/>
</dbReference>
<dbReference type="PANTHER" id="PTHR11550">
    <property type="entry name" value="CTP SYNTHASE"/>
    <property type="match status" value="1"/>
</dbReference>
<keyword evidence="6 9" id="KW-0315">Glutamine amidotransferase</keyword>
<evidence type="ECO:0000259" key="11">
    <source>
        <dbReference type="Pfam" id="PF06418"/>
    </source>
</evidence>
<dbReference type="AlphaFoldDB" id="A0A183FY15"/>
<comment type="function">
    <text evidence="9">Catalyzes the ATP-dependent amination of UTP to CTP with either L-glutamine or ammonia as the source of nitrogen.</text>
</comment>
<dbReference type="CDD" id="cd03113">
    <property type="entry name" value="CTPS_N"/>
    <property type="match status" value="1"/>
</dbReference>
<dbReference type="GO" id="GO:0042802">
    <property type="term" value="F:identical protein binding"/>
    <property type="evidence" value="ECO:0007669"/>
    <property type="project" value="TreeGrafter"/>
</dbReference>
<evidence type="ECO:0000256" key="7">
    <source>
        <dbReference type="ARBA" id="ARBA00022975"/>
    </source>
</evidence>
<accession>A0A3P7Z7Z3</accession>
<evidence type="ECO:0000256" key="8">
    <source>
        <dbReference type="ARBA" id="ARBA00047781"/>
    </source>
</evidence>
<dbReference type="SUPFAM" id="SSF52317">
    <property type="entry name" value="Class I glutamine amidotransferase-like"/>
    <property type="match status" value="1"/>
</dbReference>
<dbReference type="GO" id="GO:0005737">
    <property type="term" value="C:cytoplasm"/>
    <property type="evidence" value="ECO:0007669"/>
    <property type="project" value="TreeGrafter"/>
</dbReference>
<dbReference type="InterPro" id="IPR017926">
    <property type="entry name" value="GATASE"/>
</dbReference>
<evidence type="ECO:0000259" key="10">
    <source>
        <dbReference type="Pfam" id="PF00117"/>
    </source>
</evidence>
<proteinExistence type="inferred from homology"/>
<keyword evidence="7 9" id="KW-0665">Pyrimidine biosynthesis</keyword>
<dbReference type="Pfam" id="PF06418">
    <property type="entry name" value="CTP_synth_N"/>
    <property type="match status" value="2"/>
</dbReference>
<dbReference type="GO" id="GO:0044210">
    <property type="term" value="P:'de novo' CTP biosynthetic process"/>
    <property type="evidence" value="ECO:0007669"/>
    <property type="project" value="UniProtKB-UniRule"/>
</dbReference>
<dbReference type="EC" id="6.3.4.2" evidence="9"/>
<evidence type="ECO:0000256" key="9">
    <source>
        <dbReference type="RuleBase" id="RU810713"/>
    </source>
</evidence>
<dbReference type="GO" id="GO:0005524">
    <property type="term" value="F:ATP binding"/>
    <property type="evidence" value="ECO:0007669"/>
    <property type="project" value="UniProtKB-KW"/>
</dbReference>
<dbReference type="WBParaSite" id="HPBE_0001349701-mRNA-1">
    <property type="protein sequence ID" value="HPBE_0001349701-mRNA-1"/>
    <property type="gene ID" value="HPBE_0001349701"/>
</dbReference>
<dbReference type="Gene3D" id="3.40.50.300">
    <property type="entry name" value="P-loop containing nucleotide triphosphate hydrolases"/>
    <property type="match status" value="2"/>
</dbReference>
<evidence type="ECO:0000313" key="12">
    <source>
        <dbReference type="EMBL" id="VDO96401.1"/>
    </source>
</evidence>
<dbReference type="Gene3D" id="3.40.50.880">
    <property type="match status" value="1"/>
</dbReference>
<keyword evidence="5 9" id="KW-0067">ATP-binding</keyword>
<evidence type="ECO:0000256" key="5">
    <source>
        <dbReference type="ARBA" id="ARBA00022840"/>
    </source>
</evidence>
<comment type="similarity">
    <text evidence="2 9">Belongs to the CTP synthase family.</text>
</comment>
<dbReference type="GO" id="GO:0097268">
    <property type="term" value="C:cytoophidium"/>
    <property type="evidence" value="ECO:0007669"/>
    <property type="project" value="TreeGrafter"/>
</dbReference>